<evidence type="ECO:0000256" key="8">
    <source>
        <dbReference type="SAM" id="MobiDB-lite"/>
    </source>
</evidence>
<accession>A0A9P6NI09</accession>
<evidence type="ECO:0000259" key="10">
    <source>
        <dbReference type="PROSITE" id="PS51194"/>
    </source>
</evidence>
<feature type="domain" description="Helicase C-terminal" evidence="10">
    <location>
        <begin position="427"/>
        <end position="572"/>
    </location>
</feature>
<dbReference type="Pfam" id="PF00271">
    <property type="entry name" value="Helicase_C"/>
    <property type="match status" value="1"/>
</dbReference>
<evidence type="ECO:0000256" key="7">
    <source>
        <dbReference type="RuleBase" id="RU365068"/>
    </source>
</evidence>
<evidence type="ECO:0000256" key="1">
    <source>
        <dbReference type="ARBA" id="ARBA00022741"/>
    </source>
</evidence>
<evidence type="ECO:0000259" key="9">
    <source>
        <dbReference type="PROSITE" id="PS51192"/>
    </source>
</evidence>
<dbReference type="EMBL" id="MU167296">
    <property type="protein sequence ID" value="KAG0144408.1"/>
    <property type="molecule type" value="Genomic_DNA"/>
</dbReference>
<dbReference type="Proteomes" id="UP000886653">
    <property type="component" value="Unassembled WGS sequence"/>
</dbReference>
<keyword evidence="1 7" id="KW-0547">Nucleotide-binding</keyword>
<dbReference type="PANTHER" id="PTHR24031">
    <property type="entry name" value="RNA HELICASE"/>
    <property type="match status" value="1"/>
</dbReference>
<sequence length="637" mass="71728">MEHAFHTLTKAVHFRALAKPHTEKKSITIQKSQKLQIGIYPSQLDIFAKPTSTVGEGSQQESQQNVEEVDEHSIENIPIDDVNQLRKKHHIRLTPTVLDDPSIPDPIASFRQLEEFSKPTSSESRAPKVLVTRDLIRELSSNMNNRGWNQPTPIQMQAIPIILAGRDLLAHSPTGSGKTISFLLPILISLPPSTQPARKPRALIIEPTRELAQQVNEVTRGLMGTGNDPSKKQSWIVSVLGEEEESKTESSTTPKISKSQKRKRKGSHAIEDQKIGKEANAVSRLPSTGCDVLISTPLKLLYHIRESPESLSEITHLVLDEVDQLLDKTSFLEQVDQILDILQHATTNPDQEERSVQKVMMSATISSEVEELSKSVMSSARFVRLLIGQKHAAPSMVKQRLDYVDSEASKLSHFVTLLKNNNSTISKLEKLCPPVLIFCQSGPRVEELSKILRQELSGTVRASCIDYIHGSRSKEDRDRVVKEFEDKSIWFLCCTDMFSRGLDFKEVNTVICWDFPQSSDSYLHRIGRTGRAGKKGQAVTFFTKQDGKYLKMVVNVMKNSGCEVADWMIKLDNLSQNDRKRLKTKPIGRISVKQAALGISNVGQKKKKKKEVDKEEVEDKEEDEISEEEWIPCSMRE</sequence>
<dbReference type="PROSITE" id="PS51192">
    <property type="entry name" value="HELICASE_ATP_BIND_1"/>
    <property type="match status" value="1"/>
</dbReference>
<comment type="caution">
    <text evidence="11">The sequence shown here is derived from an EMBL/GenBank/DDBJ whole genome shotgun (WGS) entry which is preliminary data.</text>
</comment>
<feature type="compositionally biased region" description="Acidic residues" evidence="8">
    <location>
        <begin position="614"/>
        <end position="630"/>
    </location>
</feature>
<protein>
    <recommendedName>
        <fullName evidence="7">ATP-dependent RNA helicase</fullName>
        <ecNumber evidence="7">3.6.4.13</ecNumber>
    </recommendedName>
</protein>
<comment type="function">
    <text evidence="7">RNA helicase.</text>
</comment>
<dbReference type="Pfam" id="PF00270">
    <property type="entry name" value="DEAD"/>
    <property type="match status" value="1"/>
</dbReference>
<reference evidence="11" key="1">
    <citation type="submission" date="2013-11" db="EMBL/GenBank/DDBJ databases">
        <title>Genome sequence of the fusiform rust pathogen reveals effectors for host alternation and coevolution with pine.</title>
        <authorList>
            <consortium name="DOE Joint Genome Institute"/>
            <person name="Smith K."/>
            <person name="Pendleton A."/>
            <person name="Kubisiak T."/>
            <person name="Anderson C."/>
            <person name="Salamov A."/>
            <person name="Aerts A."/>
            <person name="Riley R."/>
            <person name="Clum A."/>
            <person name="Lindquist E."/>
            <person name="Ence D."/>
            <person name="Campbell M."/>
            <person name="Kronenberg Z."/>
            <person name="Feau N."/>
            <person name="Dhillon B."/>
            <person name="Hamelin R."/>
            <person name="Burleigh J."/>
            <person name="Smith J."/>
            <person name="Yandell M."/>
            <person name="Nelson C."/>
            <person name="Grigoriev I."/>
            <person name="Davis J."/>
        </authorList>
    </citation>
    <scope>NUCLEOTIDE SEQUENCE</scope>
    <source>
        <strain evidence="11">G11</strain>
    </source>
</reference>
<dbReference type="CDD" id="cd18787">
    <property type="entry name" value="SF2_C_DEAD"/>
    <property type="match status" value="1"/>
</dbReference>
<dbReference type="GO" id="GO:0003723">
    <property type="term" value="F:RNA binding"/>
    <property type="evidence" value="ECO:0007669"/>
    <property type="project" value="UniProtKB-UniRule"/>
</dbReference>
<dbReference type="GO" id="GO:0016787">
    <property type="term" value="F:hydrolase activity"/>
    <property type="evidence" value="ECO:0007669"/>
    <property type="project" value="UniProtKB-KW"/>
</dbReference>
<gene>
    <name evidence="11" type="ORF">CROQUDRAFT_660083</name>
</gene>
<dbReference type="SMART" id="SM00490">
    <property type="entry name" value="HELICc"/>
    <property type="match status" value="1"/>
</dbReference>
<dbReference type="GO" id="GO:0003724">
    <property type="term" value="F:RNA helicase activity"/>
    <property type="evidence" value="ECO:0007669"/>
    <property type="project" value="UniProtKB-EC"/>
</dbReference>
<evidence type="ECO:0000313" key="11">
    <source>
        <dbReference type="EMBL" id="KAG0144408.1"/>
    </source>
</evidence>
<evidence type="ECO:0000313" key="12">
    <source>
        <dbReference type="Proteomes" id="UP000886653"/>
    </source>
</evidence>
<name>A0A9P6NI09_9BASI</name>
<feature type="compositionally biased region" description="Low complexity" evidence="8">
    <location>
        <begin position="54"/>
        <end position="66"/>
    </location>
</feature>
<dbReference type="EC" id="3.6.4.13" evidence="7"/>
<keyword evidence="2 7" id="KW-0378">Hydrolase</keyword>
<dbReference type="InterPro" id="IPR001650">
    <property type="entry name" value="Helicase_C-like"/>
</dbReference>
<dbReference type="OrthoDB" id="360161at2759"/>
<proteinExistence type="inferred from homology"/>
<comment type="domain">
    <text evidence="7">The Q motif is unique to and characteristic of the DEAD box family of RNA helicases and controls ATP binding and hydrolysis.</text>
</comment>
<dbReference type="InterPro" id="IPR044764">
    <property type="entry name" value="DDX52/Rok1_DEADc"/>
</dbReference>
<keyword evidence="12" id="KW-1185">Reference proteome</keyword>
<keyword evidence="7" id="KW-0347">Helicase</keyword>
<evidence type="ECO:0000256" key="5">
    <source>
        <dbReference type="ARBA" id="ARBA00024355"/>
    </source>
</evidence>
<feature type="domain" description="Helicase ATP-binding" evidence="9">
    <location>
        <begin position="159"/>
        <end position="383"/>
    </location>
</feature>
<dbReference type="GO" id="GO:0030490">
    <property type="term" value="P:maturation of SSU-rRNA"/>
    <property type="evidence" value="ECO:0007669"/>
    <property type="project" value="InterPro"/>
</dbReference>
<keyword evidence="4 7" id="KW-0694">RNA-binding</keyword>
<comment type="similarity">
    <text evidence="5">Belongs to the DEAD box helicase family. DDX52/ROK1 subfamily.</text>
</comment>
<dbReference type="InterPro" id="IPR011545">
    <property type="entry name" value="DEAD/DEAH_box_helicase_dom"/>
</dbReference>
<keyword evidence="3 7" id="KW-0067">ATP-binding</keyword>
<evidence type="ECO:0000256" key="2">
    <source>
        <dbReference type="ARBA" id="ARBA00022801"/>
    </source>
</evidence>
<dbReference type="PROSITE" id="PS51194">
    <property type="entry name" value="HELICASE_CTER"/>
    <property type="match status" value="1"/>
</dbReference>
<dbReference type="CDD" id="cd17957">
    <property type="entry name" value="DEADc_DDX52"/>
    <property type="match status" value="1"/>
</dbReference>
<dbReference type="InterPro" id="IPR027417">
    <property type="entry name" value="P-loop_NTPase"/>
</dbReference>
<dbReference type="SUPFAM" id="SSF52540">
    <property type="entry name" value="P-loop containing nucleoside triphosphate hydrolases"/>
    <property type="match status" value="1"/>
</dbReference>
<evidence type="ECO:0000256" key="6">
    <source>
        <dbReference type="ARBA" id="ARBA00047984"/>
    </source>
</evidence>
<evidence type="ECO:0000256" key="4">
    <source>
        <dbReference type="ARBA" id="ARBA00022884"/>
    </source>
</evidence>
<dbReference type="SMART" id="SM00487">
    <property type="entry name" value="DEXDc"/>
    <property type="match status" value="1"/>
</dbReference>
<feature type="region of interest" description="Disordered" evidence="8">
    <location>
        <begin position="51"/>
        <end position="71"/>
    </location>
</feature>
<organism evidence="11 12">
    <name type="scientific">Cronartium quercuum f. sp. fusiforme G11</name>
    <dbReference type="NCBI Taxonomy" id="708437"/>
    <lineage>
        <taxon>Eukaryota</taxon>
        <taxon>Fungi</taxon>
        <taxon>Dikarya</taxon>
        <taxon>Basidiomycota</taxon>
        <taxon>Pucciniomycotina</taxon>
        <taxon>Pucciniomycetes</taxon>
        <taxon>Pucciniales</taxon>
        <taxon>Coleosporiaceae</taxon>
        <taxon>Cronartium</taxon>
    </lineage>
</organism>
<evidence type="ECO:0000256" key="3">
    <source>
        <dbReference type="ARBA" id="ARBA00022840"/>
    </source>
</evidence>
<dbReference type="InterPro" id="IPR014001">
    <property type="entry name" value="Helicase_ATP-bd"/>
</dbReference>
<feature type="region of interest" description="Disordered" evidence="8">
    <location>
        <begin position="241"/>
        <end position="275"/>
    </location>
</feature>
<comment type="catalytic activity">
    <reaction evidence="6 7">
        <text>ATP + H2O = ADP + phosphate + H(+)</text>
        <dbReference type="Rhea" id="RHEA:13065"/>
        <dbReference type="ChEBI" id="CHEBI:15377"/>
        <dbReference type="ChEBI" id="CHEBI:15378"/>
        <dbReference type="ChEBI" id="CHEBI:30616"/>
        <dbReference type="ChEBI" id="CHEBI:43474"/>
        <dbReference type="ChEBI" id="CHEBI:456216"/>
        <dbReference type="EC" id="3.6.4.13"/>
    </reaction>
</comment>
<feature type="region of interest" description="Disordered" evidence="8">
    <location>
        <begin position="602"/>
        <end position="637"/>
    </location>
</feature>
<feature type="compositionally biased region" description="Basic residues" evidence="8">
    <location>
        <begin position="258"/>
        <end position="267"/>
    </location>
</feature>
<dbReference type="AlphaFoldDB" id="A0A9P6NI09"/>
<dbReference type="GO" id="GO:0005524">
    <property type="term" value="F:ATP binding"/>
    <property type="evidence" value="ECO:0007669"/>
    <property type="project" value="UniProtKB-UniRule"/>
</dbReference>
<dbReference type="Gene3D" id="3.40.50.300">
    <property type="entry name" value="P-loop containing nucleotide triphosphate hydrolases"/>
    <property type="match status" value="2"/>
</dbReference>